<dbReference type="SUPFAM" id="SSF56672">
    <property type="entry name" value="DNA/RNA polymerases"/>
    <property type="match status" value="1"/>
</dbReference>
<accession>A0AAD9U8Q7</accession>
<proteinExistence type="predicted"/>
<protein>
    <submittedName>
        <fullName evidence="1">Uncharacterized protein</fullName>
    </submittedName>
</protein>
<dbReference type="Proteomes" id="UP001280121">
    <property type="component" value="Unassembled WGS sequence"/>
</dbReference>
<dbReference type="InterPro" id="IPR043128">
    <property type="entry name" value="Rev_trsase/Diguanyl_cyclase"/>
</dbReference>
<reference evidence="1" key="1">
    <citation type="journal article" date="2023" name="Plant J.">
        <title>Genome sequences and population genomics provide insights into the demographic history, inbreeding, and mutation load of two 'living fossil' tree species of Dipteronia.</title>
        <authorList>
            <person name="Feng Y."/>
            <person name="Comes H.P."/>
            <person name="Chen J."/>
            <person name="Zhu S."/>
            <person name="Lu R."/>
            <person name="Zhang X."/>
            <person name="Li P."/>
            <person name="Qiu J."/>
            <person name="Olsen K.M."/>
            <person name="Qiu Y."/>
        </authorList>
    </citation>
    <scope>NUCLEOTIDE SEQUENCE</scope>
    <source>
        <strain evidence="1">KIB01</strain>
    </source>
</reference>
<sequence>MEMGHDAFYVEKRSEQVRGKKRLVIDYKPLNLFLQDDKFPVPRANTLFSQIPGATIFSKFDLDQQSRLSPPDNQPQ</sequence>
<dbReference type="InterPro" id="IPR043502">
    <property type="entry name" value="DNA/RNA_pol_sf"/>
</dbReference>
<evidence type="ECO:0000313" key="2">
    <source>
        <dbReference type="Proteomes" id="UP001280121"/>
    </source>
</evidence>
<dbReference type="Gene3D" id="3.30.70.270">
    <property type="match status" value="1"/>
</dbReference>
<keyword evidence="2" id="KW-1185">Reference proteome</keyword>
<dbReference type="EMBL" id="JANJYI010000005">
    <property type="protein sequence ID" value="KAK2649942.1"/>
    <property type="molecule type" value="Genomic_DNA"/>
</dbReference>
<evidence type="ECO:0000313" key="1">
    <source>
        <dbReference type="EMBL" id="KAK2649942.1"/>
    </source>
</evidence>
<comment type="caution">
    <text evidence="1">The sequence shown here is derived from an EMBL/GenBank/DDBJ whole genome shotgun (WGS) entry which is preliminary data.</text>
</comment>
<name>A0AAD9U8Q7_9ROSI</name>
<gene>
    <name evidence="1" type="ORF">Ddye_017431</name>
</gene>
<dbReference type="AlphaFoldDB" id="A0AAD9U8Q7"/>
<organism evidence="1 2">
    <name type="scientific">Dipteronia dyeriana</name>
    <dbReference type="NCBI Taxonomy" id="168575"/>
    <lineage>
        <taxon>Eukaryota</taxon>
        <taxon>Viridiplantae</taxon>
        <taxon>Streptophyta</taxon>
        <taxon>Embryophyta</taxon>
        <taxon>Tracheophyta</taxon>
        <taxon>Spermatophyta</taxon>
        <taxon>Magnoliopsida</taxon>
        <taxon>eudicotyledons</taxon>
        <taxon>Gunneridae</taxon>
        <taxon>Pentapetalae</taxon>
        <taxon>rosids</taxon>
        <taxon>malvids</taxon>
        <taxon>Sapindales</taxon>
        <taxon>Sapindaceae</taxon>
        <taxon>Hippocastanoideae</taxon>
        <taxon>Acereae</taxon>
        <taxon>Dipteronia</taxon>
    </lineage>
</organism>